<feature type="compositionally biased region" description="Low complexity" evidence="2">
    <location>
        <begin position="59"/>
        <end position="74"/>
    </location>
</feature>
<dbReference type="InterPro" id="IPR053958">
    <property type="entry name" value="HMGCR/SNAP/NPC1-like_SSD"/>
</dbReference>
<feature type="compositionally biased region" description="Polar residues" evidence="2">
    <location>
        <begin position="741"/>
        <end position="750"/>
    </location>
</feature>
<dbReference type="SUPFAM" id="SSF82866">
    <property type="entry name" value="Multidrug efflux transporter AcrB transmembrane domain"/>
    <property type="match status" value="2"/>
</dbReference>
<feature type="transmembrane region" description="Helical" evidence="3">
    <location>
        <begin position="806"/>
        <end position="825"/>
    </location>
</feature>
<dbReference type="PROSITE" id="PS50156">
    <property type="entry name" value="SSD"/>
    <property type="match status" value="2"/>
</dbReference>
<dbReference type="PANTHER" id="PTHR10796:SF92">
    <property type="entry name" value="PATCHED-RELATED, ISOFORM A"/>
    <property type="match status" value="1"/>
</dbReference>
<evidence type="ECO:0000256" key="3">
    <source>
        <dbReference type="SAM" id="Phobius"/>
    </source>
</evidence>
<feature type="compositionally biased region" description="Polar residues" evidence="2">
    <location>
        <begin position="14"/>
        <end position="25"/>
    </location>
</feature>
<feature type="transmembrane region" description="Helical" evidence="3">
    <location>
        <begin position="648"/>
        <end position="668"/>
    </location>
</feature>
<feature type="transmembrane region" description="Helical" evidence="3">
    <location>
        <begin position="608"/>
        <end position="628"/>
    </location>
</feature>
<proteinExistence type="inferred from homology"/>
<dbReference type="OrthoDB" id="190529at2759"/>
<dbReference type="AlphaFoldDB" id="A0A9N8E9H4"/>
<dbReference type="InterPro" id="IPR051697">
    <property type="entry name" value="Patched_domain-protein"/>
</dbReference>
<feature type="transmembrane region" description="Helical" evidence="3">
    <location>
        <begin position="1062"/>
        <end position="1084"/>
    </location>
</feature>
<accession>A0A9N8E9H4</accession>
<keyword evidence="3" id="KW-1133">Transmembrane helix</keyword>
<dbReference type="InterPro" id="IPR000731">
    <property type="entry name" value="SSD"/>
</dbReference>
<dbReference type="PANTHER" id="PTHR10796">
    <property type="entry name" value="PATCHED-RELATED"/>
    <property type="match status" value="1"/>
</dbReference>
<comment type="similarity">
    <text evidence="1">Belongs to the patched family.</text>
</comment>
<organism evidence="5 6">
    <name type="scientific">Seminavis robusta</name>
    <dbReference type="NCBI Taxonomy" id="568900"/>
    <lineage>
        <taxon>Eukaryota</taxon>
        <taxon>Sar</taxon>
        <taxon>Stramenopiles</taxon>
        <taxon>Ochrophyta</taxon>
        <taxon>Bacillariophyta</taxon>
        <taxon>Bacillariophyceae</taxon>
        <taxon>Bacillariophycidae</taxon>
        <taxon>Naviculales</taxon>
        <taxon>Naviculaceae</taxon>
        <taxon>Seminavis</taxon>
    </lineage>
</organism>
<evidence type="ECO:0000256" key="1">
    <source>
        <dbReference type="ARBA" id="ARBA00005585"/>
    </source>
</evidence>
<protein>
    <submittedName>
        <fullName evidence="5">Pick C1-like protein 1</fullName>
    </submittedName>
</protein>
<feature type="transmembrane region" description="Helical" evidence="3">
    <location>
        <begin position="680"/>
        <end position="702"/>
    </location>
</feature>
<sequence length="1163" mass="131129">MIHNNSNSNDHSSPQSGNRTMISTNSPPQPELPSNSPPRSSAAMVHPVTPPPRNHRSDASLTASSSATTLTASDFPLSDDDMSTLQPPSCSRGSQCVQLLAVGHMSPNGVAVVPQLVALQKKKTPNKDKKQSCVDCGGCLCCCSCGEEEAVELGVEDSIQMARVHSIKLGSANAQRIQTMFHESTQFHRNSSALTLPMEYSALQLGKSSSSAESSEEELRVKRLGSQGSSNSDVGSRSPSSGDENHHPPTRLFGGKKTRRTSRHLPRHTEGGCGTRWHNIINRIRIWTCRFLRFMTHYAAVYPKLCISAVILTSLTLITIGMCTNFYLELENAYLWPPQNSLSIEHTDWYYYNSNFNYDTSYFDMIIHAKGDNVLGVDGVKRTFEAIDAIRDLEGYKEGCYWAALFGDEYFVGECKIHSVADFWNESLAIFEEQVETDQDAIFAMSNPRYPNGIYVDEPRILGKATRYATSHDDDATTYLESAQSYLIEFDLPWTNMTADFEWSALERIQALQAEWDADPNNPFTIEMTAYRSYSDEFFRAIIKDLPLLPAVFTIMSAFCCFVFWHRDRVKSRMLLGVGAVVCIVLSIISGYGLLFIFGVPFTSVTTMIPFLLFGVGLDDSFIIFGSYNRTDPRLSAYERIQHTIDDVGLSISLTTLTSSLAFFMGTFSNIPAVSWVCWYAFPTIIIDFIYQVTFFISLIVLDERRIQANKKDICFWSVAEKDDCLQQGETFSDNEDSPVKQPNDNTIRTNTDEEAVVEKGIVEKVPSKSLPQDDLEPYVAEKTHFADRFMYWWAKRMLRPFNQGIVVVLFLVVLATSLIAATRLKQEFNYIDMVPNDSYLKDYFTAIDDYTVRNGLYVYVFFRDVDQSDPDVQQQMLDYIDDLNDSDAIAHYPVYFWLRDFNQFVADNPKLADLTFNEKIATFFKDPGWEDLYGEHVVISDDGSVIESRCVAYVDVNMQKSKDGTDMLKEMRAVSSRQPINQGKEHWPFLTYSDEYHILEFYSVVVDELISTTIMGVVAVSVIAMIFIPHWTAVLFVFPFISFLYIDMLGFLYISGVQINAISYMTLVMSIGLMVDFIMHILLRYYESKGTREERVVETLSTMGASILVGAISTFLGVLLLAFSTSEIINNIFVSFIGLVSFGVLHGLVFLPVLLAMVGPEY</sequence>
<feature type="region of interest" description="Disordered" evidence="2">
    <location>
        <begin position="1"/>
        <end position="87"/>
    </location>
</feature>
<dbReference type="Pfam" id="PF12349">
    <property type="entry name" value="Sterol-sensing"/>
    <property type="match status" value="1"/>
</dbReference>
<feature type="compositionally biased region" description="Basic residues" evidence="2">
    <location>
        <begin position="254"/>
        <end position="266"/>
    </location>
</feature>
<feature type="transmembrane region" description="Helical" evidence="3">
    <location>
        <begin position="1010"/>
        <end position="1029"/>
    </location>
</feature>
<feature type="transmembrane region" description="Helical" evidence="3">
    <location>
        <begin position="546"/>
        <end position="565"/>
    </location>
</feature>
<feature type="transmembrane region" description="Helical" evidence="3">
    <location>
        <begin position="1036"/>
        <end position="1056"/>
    </location>
</feature>
<evidence type="ECO:0000256" key="2">
    <source>
        <dbReference type="SAM" id="MobiDB-lite"/>
    </source>
</evidence>
<feature type="domain" description="SSD" evidence="4">
    <location>
        <begin position="1041"/>
        <end position="1158"/>
    </location>
</feature>
<dbReference type="EMBL" id="CAICTM010000803">
    <property type="protein sequence ID" value="CAB9516753.1"/>
    <property type="molecule type" value="Genomic_DNA"/>
</dbReference>
<gene>
    <name evidence="5" type="ORF">SEMRO_804_G204930.1</name>
</gene>
<dbReference type="Gene3D" id="1.20.1640.10">
    <property type="entry name" value="Multidrug efflux transporter AcrB transmembrane domain"/>
    <property type="match status" value="2"/>
</dbReference>
<reference evidence="5" key="1">
    <citation type="submission" date="2020-06" db="EMBL/GenBank/DDBJ databases">
        <authorList>
            <consortium name="Plant Systems Biology data submission"/>
        </authorList>
    </citation>
    <scope>NUCLEOTIDE SEQUENCE</scope>
    <source>
        <strain evidence="5">D6</strain>
    </source>
</reference>
<comment type="caution">
    <text evidence="5">The sequence shown here is derived from an EMBL/GenBank/DDBJ whole genome shotgun (WGS) entry which is preliminary data.</text>
</comment>
<dbReference type="Proteomes" id="UP001153069">
    <property type="component" value="Unassembled WGS sequence"/>
</dbReference>
<evidence type="ECO:0000313" key="5">
    <source>
        <dbReference type="EMBL" id="CAB9516753.1"/>
    </source>
</evidence>
<feature type="compositionally biased region" description="Low complexity" evidence="2">
    <location>
        <begin position="1"/>
        <end position="13"/>
    </location>
</feature>
<keyword evidence="3" id="KW-0472">Membrane</keyword>
<keyword evidence="6" id="KW-1185">Reference proteome</keyword>
<feature type="region of interest" description="Disordered" evidence="2">
    <location>
        <begin position="730"/>
        <end position="750"/>
    </location>
</feature>
<evidence type="ECO:0000259" key="4">
    <source>
        <dbReference type="PROSITE" id="PS50156"/>
    </source>
</evidence>
<feature type="domain" description="SSD" evidence="4">
    <location>
        <begin position="545"/>
        <end position="702"/>
    </location>
</feature>
<evidence type="ECO:0000313" key="6">
    <source>
        <dbReference type="Proteomes" id="UP001153069"/>
    </source>
</evidence>
<name>A0A9N8E9H4_9STRA</name>
<dbReference type="GO" id="GO:0016020">
    <property type="term" value="C:membrane"/>
    <property type="evidence" value="ECO:0007669"/>
    <property type="project" value="TreeGrafter"/>
</dbReference>
<keyword evidence="3" id="KW-0812">Transmembrane</keyword>
<feature type="compositionally biased region" description="Polar residues" evidence="2">
    <location>
        <begin position="226"/>
        <end position="242"/>
    </location>
</feature>
<feature type="transmembrane region" description="Helical" evidence="3">
    <location>
        <begin position="577"/>
        <end position="602"/>
    </location>
</feature>
<feature type="transmembrane region" description="Helical" evidence="3">
    <location>
        <begin position="1133"/>
        <end position="1159"/>
    </location>
</feature>
<feature type="transmembrane region" description="Helical" evidence="3">
    <location>
        <begin position="1105"/>
        <end position="1127"/>
    </location>
</feature>
<feature type="region of interest" description="Disordered" evidence="2">
    <location>
        <begin position="207"/>
        <end position="268"/>
    </location>
</feature>